<comment type="caution">
    <text evidence="1">The sequence shown here is derived from an EMBL/GenBank/DDBJ whole genome shotgun (WGS) entry which is preliminary data.</text>
</comment>
<proteinExistence type="predicted"/>
<gene>
    <name evidence="1" type="ORF">CEPIT_LOCUS37602</name>
</gene>
<dbReference type="InterPro" id="IPR039638">
    <property type="entry name" value="MED33A/B"/>
</dbReference>
<name>A0AAV0FWN9_9ASTE</name>
<sequence>MWDSRLVNYGHWEVLRVALSKQSEPPEALQLPAKVATHFGIPATAFTQTLVFYPIQQSLAIRTTDGRLKVVEEEHNVYCITMLWTPPIVAESYGKESHWSCYAPMLNIPLDGIATVDCVQISSMDGSEPQLAGSPRTNWEMFGLCMPNVSWTRSAGEKATAHSELSNAFTGLLKLWSSNHPPIEYGVGEVQSMSYQLTPVHLLMKEEHSQKQEKSAAKAMQDLCDMLCWEVLQVNVSEHLETWKELLKARKEGSSFQKLKWPRDDELKALMLQEYLERVAVGDYEVTVSRILANYSLPLNFIPEGTDIQSATDALQSSIGDELKLFHSRNLAELLDMAWVLQETNSAIKGGVRSKQQTWAEGLKWKTDTEPQAHIWLMDEKTAEFSGWWRVRKAALFALALVSDQLLETAGFGEYGATAGNILEKVLVEDIATGVDKYLVLYAYRLSTVAKLSLVSSRGINEQLVYASVKAIGMDVSPAKEDAGRALSQFLTNAKSIVIWSHIKDLILSLTKLCEHTTDEPMHLVFKTLQAAVGRIPVGWNQDGSGFYYSR</sequence>
<dbReference type="PANTHER" id="PTHR33739:SF5">
    <property type="entry name" value="MEDIATOR OF RNA POLYMERASE II TRANSCRIPTION SUBUNIT 33A"/>
    <property type="match status" value="1"/>
</dbReference>
<evidence type="ECO:0000313" key="1">
    <source>
        <dbReference type="EMBL" id="CAH9139463.1"/>
    </source>
</evidence>
<organism evidence="1 2">
    <name type="scientific">Cuscuta epithymum</name>
    <dbReference type="NCBI Taxonomy" id="186058"/>
    <lineage>
        <taxon>Eukaryota</taxon>
        <taxon>Viridiplantae</taxon>
        <taxon>Streptophyta</taxon>
        <taxon>Embryophyta</taxon>
        <taxon>Tracheophyta</taxon>
        <taxon>Spermatophyta</taxon>
        <taxon>Magnoliopsida</taxon>
        <taxon>eudicotyledons</taxon>
        <taxon>Gunneridae</taxon>
        <taxon>Pentapetalae</taxon>
        <taxon>asterids</taxon>
        <taxon>lamiids</taxon>
        <taxon>Solanales</taxon>
        <taxon>Convolvulaceae</taxon>
        <taxon>Cuscuteae</taxon>
        <taxon>Cuscuta</taxon>
        <taxon>Cuscuta subgen. Cuscuta</taxon>
    </lineage>
</organism>
<dbReference type="GO" id="GO:2000762">
    <property type="term" value="P:regulation of phenylpropanoid metabolic process"/>
    <property type="evidence" value="ECO:0007669"/>
    <property type="project" value="InterPro"/>
</dbReference>
<evidence type="ECO:0008006" key="3">
    <source>
        <dbReference type="Google" id="ProtNLM"/>
    </source>
</evidence>
<evidence type="ECO:0000313" key="2">
    <source>
        <dbReference type="Proteomes" id="UP001152523"/>
    </source>
</evidence>
<dbReference type="PANTHER" id="PTHR33739">
    <property type="entry name" value="OS07G0681500 PROTEIN"/>
    <property type="match status" value="1"/>
</dbReference>
<dbReference type="GO" id="GO:0016592">
    <property type="term" value="C:mediator complex"/>
    <property type="evidence" value="ECO:0007669"/>
    <property type="project" value="InterPro"/>
</dbReference>
<dbReference type="Proteomes" id="UP001152523">
    <property type="component" value="Unassembled WGS sequence"/>
</dbReference>
<dbReference type="AlphaFoldDB" id="A0AAV0FWN9"/>
<protein>
    <recommendedName>
        <fullName evidence="3">Nuclear pore complex protein Nup85</fullName>
    </recommendedName>
</protein>
<keyword evidence="2" id="KW-1185">Reference proteome</keyword>
<dbReference type="EMBL" id="CAMAPF010001016">
    <property type="protein sequence ID" value="CAH9139463.1"/>
    <property type="molecule type" value="Genomic_DNA"/>
</dbReference>
<reference evidence="1" key="1">
    <citation type="submission" date="2022-07" db="EMBL/GenBank/DDBJ databases">
        <authorList>
            <person name="Macas J."/>
            <person name="Novak P."/>
            <person name="Neumann P."/>
        </authorList>
    </citation>
    <scope>NUCLEOTIDE SEQUENCE</scope>
</reference>
<accession>A0AAV0FWN9</accession>